<dbReference type="KEGG" id="afd:Alfi_0212"/>
<gene>
    <name evidence="1" type="ordered locus">Alfi_0212</name>
</gene>
<accession>I3YI04</accession>
<organism evidence="1 2">
    <name type="scientific">Alistipes finegoldii (strain DSM 17242 / JCM 16770 / CCUG 46020 / CIP 107999 / KCTC 15236 / AHN 2437)</name>
    <dbReference type="NCBI Taxonomy" id="679935"/>
    <lineage>
        <taxon>Bacteria</taxon>
        <taxon>Pseudomonadati</taxon>
        <taxon>Bacteroidota</taxon>
        <taxon>Bacteroidia</taxon>
        <taxon>Bacteroidales</taxon>
        <taxon>Rikenellaceae</taxon>
        <taxon>Alistipes</taxon>
    </lineage>
</organism>
<dbReference type="AlphaFoldDB" id="I3YI04"/>
<reference evidence="2" key="1">
    <citation type="journal article" date="2013" name="Stand. Genomic Sci.">
        <title>Complete genome sequence of the bile-resistant pigment-producing anaerobe Alistipes finegoldii type strain (AHN2437(T)).</title>
        <authorList>
            <person name="Mavromatis K."/>
            <person name="Stackebrandt E."/>
            <person name="Munk C."/>
            <person name="Lapidus A."/>
            <person name="Nolan M."/>
            <person name="Lucas S."/>
            <person name="Hammon N."/>
            <person name="Deshpande S."/>
            <person name="Cheng J.F."/>
            <person name="Tapia R."/>
            <person name="Goodwin L.A."/>
            <person name="Pitluck S."/>
            <person name="Liolios K."/>
            <person name="Pagani I."/>
            <person name="Ivanova N."/>
            <person name="Mikhailova N."/>
            <person name="Huntemann M."/>
            <person name="Pati A."/>
            <person name="Chen A."/>
            <person name="Palaniappan K."/>
            <person name="Land M."/>
            <person name="Hauser L."/>
            <person name="Rohde M."/>
            <person name="Gronow S."/>
            <person name="Goker M."/>
            <person name="Detter J.C."/>
            <person name="Bristow J."/>
            <person name="Eisen J.A."/>
            <person name="Markowitz V."/>
            <person name="Hugenholtz P."/>
            <person name="Kyrpides N.C."/>
            <person name="Klenk H.P."/>
            <person name="Woyke T."/>
        </authorList>
    </citation>
    <scope>NUCLEOTIDE SEQUENCE</scope>
    <source>
        <strain evidence="2">DSM 17242 / JCM 16770 / AHN 2437 / CCUG 46020 / CIP 107999</strain>
    </source>
</reference>
<dbReference type="RefSeq" id="WP_014774427.1">
    <property type="nucleotide sequence ID" value="NC_018011.1"/>
</dbReference>
<proteinExistence type="predicted"/>
<evidence type="ECO:0000313" key="2">
    <source>
        <dbReference type="Proteomes" id="UP000006052"/>
    </source>
</evidence>
<sequence length="68" mass="8103">MTLNEAFSRLITQQAWYKNSGYLKEQAIRDKRNFLAGKIIPEVRIREYLRAAGWEQTQEEQWAEKDGK</sequence>
<protein>
    <submittedName>
        <fullName evidence="1">Uncharacterized protein</fullName>
    </submittedName>
</protein>
<evidence type="ECO:0000313" key="1">
    <source>
        <dbReference type="EMBL" id="AFL76622.1"/>
    </source>
</evidence>
<name>I3YI04_ALIFI</name>
<dbReference type="EMBL" id="CP003274">
    <property type="protein sequence ID" value="AFL76622.1"/>
    <property type="molecule type" value="Genomic_DNA"/>
</dbReference>
<dbReference type="HOGENOM" id="CLU_203010_0_0_10"/>
<dbReference type="Proteomes" id="UP000006052">
    <property type="component" value="Chromosome"/>
</dbReference>
<dbReference type="eggNOG" id="ENOG502ZKZS">
    <property type="taxonomic scope" value="Bacteria"/>
</dbReference>
<dbReference type="PATRIC" id="fig|679935.3.peg.208"/>
<dbReference type="STRING" id="679935.Alfi_0212"/>